<dbReference type="Pfam" id="PF02257">
    <property type="entry name" value="RFX_DNA_binding"/>
    <property type="match status" value="1"/>
</dbReference>
<dbReference type="Gene3D" id="1.10.150.60">
    <property type="entry name" value="ARID DNA-binding domain"/>
    <property type="match status" value="1"/>
</dbReference>
<dbReference type="GO" id="GO:0003677">
    <property type="term" value="F:DNA binding"/>
    <property type="evidence" value="ECO:0007669"/>
    <property type="project" value="InterPro"/>
</dbReference>
<evidence type="ECO:0000313" key="10">
    <source>
        <dbReference type="Proteomes" id="UP000030764"/>
    </source>
</evidence>
<dbReference type="PROSITE" id="PS50157">
    <property type="entry name" value="ZINC_FINGER_C2H2_2"/>
    <property type="match status" value="1"/>
</dbReference>
<sequence>MGTEDALPFANCTSNKMTSTSSRQFAEDEEECDLRRSFNAQLEAFLRRRCNGIVVMPSINGRRIDLYRLYRKVVQMGGWTKVSSMGKWNQVLPVLGIGSNCLCGDYGARTIYMRYLARYEQKQLFGSESDDDDEFSSGTGGVRSGRGRSSNHYFSASRLPDVSSCSSRVISEAKQERAHGGDILRSLQSGLPSEVDRAISTCLLLSSRHPSMSDTVDVNALVSLMLAHIGIFDDGPNSYRSLYQEAWLGYTGRRFVNLWYEVIEDVDLRRLLGPPESAHVDIMCKNFSSRLTFENDVATILLNLSFDPLCKPLLVSNHVLLKWVFLCTCSLPPYCVILRYVLLAVNSSAPQLAVLAFDLLSNIADHLVFESKENLVNHMLFRTFESSIYSPDRFFLTRTLEVIGKMSINKANEDMLLEFLDSRVVERLTTLLCIKDVLTCVTLLECLLTLTNMGYVMCGRLAENRHLITLLVALLTVEAASFAPEGLTGMAVVEYNVPAAAARVRYPNSVAFGHSATDRSLEQLNRSSMTSANCVQRPLGQVTPTTRFPRPMFPARGLSPRPSSSVVYRPPAVSGATVKAATCVGGRPTLPRAELFRGPAVSTFQDHRNEAAAIAWIKEHCAADGNSIVSRGKLYASYVRCMASQNVVALSANIFSNLIRQVFPSCVFRQLKGTSGKDCSLMQVEGLRFLDEVKAQHPLTLQMLGNRDRVAVFDKSVNMLPNISRLENSVSASESLSLPNTPESFGSASSLGEMPVFSTAGSQQPALAAKQSPCCSPTSPVNVVVNAQVPNGSSPACQFEVCHPAEEATALVDISEIHEARIVRIENKVPRCRSNASVLEQSKVSVANGETCAQVNAKITSNCADHERYVTNKSELSEMLANRSNLAEQREEVFAINGLDQLPTKMFGSKTPLRDGDCNPQQQRDCCAVTSSNAESGKQSVPQCQKSIQQLLSSNGTAGVIVPASVRKRSPRKRKAVETNDEYRSPVLSCHLQSKQTVSGMEQPPYQQNLTEPMPGPSSPSMQHNIMGNKTAMSDSGLCPAYGNNVATASGGIIRGPVSSRLPVPCKLSYMCEWNRCGRLFTSAQAVCNHVYKEHIGEVSQQCKWPNCDNTVRLKWSLVAHVQDVHCTELALRTAATRRFEIATTGQSSIPEPRPPPPHPGYAPDAAMAAIRRHSLVNASKDIMEENEGPVTKSIRITSALILRNLAHYSVEARRKLRSNFGHLANLACSRLDCRKVLSQCLGELGSFSEENSLPSVADWETRFAASATPLWQQ</sequence>
<keyword evidence="10" id="KW-1185">Reference proteome</keyword>
<dbReference type="SMART" id="SM00355">
    <property type="entry name" value="ZnF_C2H2"/>
    <property type="match status" value="2"/>
</dbReference>
<dbReference type="InterPro" id="IPR052406">
    <property type="entry name" value="Chromatin_Remodeling_Comp"/>
</dbReference>
<proteinExistence type="predicted"/>
<evidence type="ECO:0000256" key="6">
    <source>
        <dbReference type="SAM" id="MobiDB-lite"/>
    </source>
</evidence>
<keyword evidence="2" id="KW-0805">Transcription regulation</keyword>
<dbReference type="InterPro" id="IPR001606">
    <property type="entry name" value="ARID_dom"/>
</dbReference>
<dbReference type="GO" id="GO:0006355">
    <property type="term" value="P:regulation of DNA-templated transcription"/>
    <property type="evidence" value="ECO:0007669"/>
    <property type="project" value="InterPro"/>
</dbReference>
<keyword evidence="4" id="KW-0539">Nucleus</keyword>
<dbReference type="AlphaFoldDB" id="A0A085MM26"/>
<keyword evidence="5" id="KW-0863">Zinc-finger</keyword>
<feature type="region of interest" description="Disordered" evidence="6">
    <location>
        <begin position="1144"/>
        <end position="1163"/>
    </location>
</feature>
<dbReference type="Proteomes" id="UP000030764">
    <property type="component" value="Unassembled WGS sequence"/>
</dbReference>
<dbReference type="SMART" id="SM01014">
    <property type="entry name" value="ARID"/>
    <property type="match status" value="1"/>
</dbReference>
<dbReference type="InterPro" id="IPR036431">
    <property type="entry name" value="ARID_dom_sf"/>
</dbReference>
<dbReference type="SUPFAM" id="SSF46785">
    <property type="entry name" value="Winged helix' DNA-binding domain"/>
    <property type="match status" value="1"/>
</dbReference>
<dbReference type="PANTHER" id="PTHR22970:SF14">
    <property type="entry name" value="AT-RICH INTERACTIVE DOMAIN-CONTAINING PROTEIN 2"/>
    <property type="match status" value="1"/>
</dbReference>
<feature type="region of interest" description="Disordered" evidence="6">
    <location>
        <begin position="127"/>
        <end position="151"/>
    </location>
</feature>
<accession>A0A085MM26</accession>
<protein>
    <recommendedName>
        <fullName evidence="11">ARID domain-containing protein</fullName>
    </recommendedName>
</protein>
<dbReference type="InterPro" id="IPR036388">
    <property type="entry name" value="WH-like_DNA-bd_sf"/>
</dbReference>
<dbReference type="PROSITE" id="PS51011">
    <property type="entry name" value="ARID"/>
    <property type="match status" value="1"/>
</dbReference>
<gene>
    <name evidence="9" type="ORF">M513_01035</name>
</gene>
<feature type="domain" description="ARID" evidence="8">
    <location>
        <begin position="32"/>
        <end position="124"/>
    </location>
</feature>
<evidence type="ECO:0000256" key="5">
    <source>
        <dbReference type="PROSITE-ProRule" id="PRU00042"/>
    </source>
</evidence>
<dbReference type="Gene3D" id="1.10.10.10">
    <property type="entry name" value="Winged helix-like DNA-binding domain superfamily/Winged helix DNA-binding domain"/>
    <property type="match status" value="1"/>
</dbReference>
<feature type="compositionally biased region" description="Pro residues" evidence="6">
    <location>
        <begin position="1152"/>
        <end position="1161"/>
    </location>
</feature>
<evidence type="ECO:0000256" key="2">
    <source>
        <dbReference type="ARBA" id="ARBA00023015"/>
    </source>
</evidence>
<dbReference type="SUPFAM" id="SSF46774">
    <property type="entry name" value="ARID-like"/>
    <property type="match status" value="1"/>
</dbReference>
<dbReference type="EMBL" id="KL363185">
    <property type="protein sequence ID" value="KFD58272.1"/>
    <property type="molecule type" value="Genomic_DNA"/>
</dbReference>
<keyword evidence="3" id="KW-0804">Transcription</keyword>
<organism evidence="9 10">
    <name type="scientific">Trichuris suis</name>
    <name type="common">pig whipworm</name>
    <dbReference type="NCBI Taxonomy" id="68888"/>
    <lineage>
        <taxon>Eukaryota</taxon>
        <taxon>Metazoa</taxon>
        <taxon>Ecdysozoa</taxon>
        <taxon>Nematoda</taxon>
        <taxon>Enoplea</taxon>
        <taxon>Dorylaimia</taxon>
        <taxon>Trichinellida</taxon>
        <taxon>Trichuridae</taxon>
        <taxon>Trichuris</taxon>
    </lineage>
</organism>
<dbReference type="InterPro" id="IPR003150">
    <property type="entry name" value="DNA-bd_RFX"/>
</dbReference>
<dbReference type="InterPro" id="IPR013087">
    <property type="entry name" value="Znf_C2H2_type"/>
</dbReference>
<evidence type="ECO:0008006" key="11">
    <source>
        <dbReference type="Google" id="ProtNLM"/>
    </source>
</evidence>
<feature type="domain" description="C2H2-type" evidence="7">
    <location>
        <begin position="1070"/>
        <end position="1100"/>
    </location>
</feature>
<name>A0A085MM26_9BILA</name>
<dbReference type="InterPro" id="IPR016024">
    <property type="entry name" value="ARM-type_fold"/>
</dbReference>
<dbReference type="SMART" id="SM00501">
    <property type="entry name" value="BRIGHT"/>
    <property type="match status" value="1"/>
</dbReference>
<reference evidence="9 10" key="1">
    <citation type="journal article" date="2014" name="Nat. Genet.">
        <title>Genome and transcriptome of the porcine whipworm Trichuris suis.</title>
        <authorList>
            <person name="Jex A.R."/>
            <person name="Nejsum P."/>
            <person name="Schwarz E.M."/>
            <person name="Hu L."/>
            <person name="Young N.D."/>
            <person name="Hall R.S."/>
            <person name="Korhonen P.K."/>
            <person name="Liao S."/>
            <person name="Thamsborg S."/>
            <person name="Xia J."/>
            <person name="Xu P."/>
            <person name="Wang S."/>
            <person name="Scheerlinck J.P."/>
            <person name="Hofmann A."/>
            <person name="Sternberg P.W."/>
            <person name="Wang J."/>
            <person name="Gasser R.B."/>
        </authorList>
    </citation>
    <scope>NUCLEOTIDE SEQUENCE [LARGE SCALE GENOMIC DNA]</scope>
    <source>
        <strain evidence="9">DCEP-RM93M</strain>
    </source>
</reference>
<evidence type="ECO:0000259" key="7">
    <source>
        <dbReference type="PROSITE" id="PS50157"/>
    </source>
</evidence>
<evidence type="ECO:0000313" key="9">
    <source>
        <dbReference type="EMBL" id="KFD58272.1"/>
    </source>
</evidence>
<dbReference type="PANTHER" id="PTHR22970">
    <property type="entry name" value="AT-RICH INTERACTIVE DOMAIN-CONTAINING PROTEIN 2"/>
    <property type="match status" value="1"/>
</dbReference>
<dbReference type="Gene3D" id="3.30.160.60">
    <property type="entry name" value="Classic Zinc Finger"/>
    <property type="match status" value="1"/>
</dbReference>
<dbReference type="GO" id="GO:0006325">
    <property type="term" value="P:chromatin organization"/>
    <property type="evidence" value="ECO:0007669"/>
    <property type="project" value="UniProtKB-KW"/>
</dbReference>
<keyword evidence="5" id="KW-0479">Metal-binding</keyword>
<dbReference type="PROSITE" id="PS00028">
    <property type="entry name" value="ZINC_FINGER_C2H2_1"/>
    <property type="match status" value="2"/>
</dbReference>
<evidence type="ECO:0000256" key="4">
    <source>
        <dbReference type="ARBA" id="ARBA00023242"/>
    </source>
</evidence>
<dbReference type="InterPro" id="IPR036390">
    <property type="entry name" value="WH_DNA-bd_sf"/>
</dbReference>
<keyword evidence="1" id="KW-0156">Chromatin regulator</keyword>
<dbReference type="CDD" id="cd16100">
    <property type="entry name" value="ARID"/>
    <property type="match status" value="1"/>
</dbReference>
<dbReference type="SUPFAM" id="SSF48371">
    <property type="entry name" value="ARM repeat"/>
    <property type="match status" value="1"/>
</dbReference>
<evidence type="ECO:0000256" key="1">
    <source>
        <dbReference type="ARBA" id="ARBA00022853"/>
    </source>
</evidence>
<evidence type="ECO:0000256" key="3">
    <source>
        <dbReference type="ARBA" id="ARBA00023163"/>
    </source>
</evidence>
<evidence type="ECO:0000259" key="8">
    <source>
        <dbReference type="PROSITE" id="PS51011"/>
    </source>
</evidence>
<keyword evidence="5" id="KW-0862">Zinc</keyword>
<dbReference type="GO" id="GO:0008270">
    <property type="term" value="F:zinc ion binding"/>
    <property type="evidence" value="ECO:0007669"/>
    <property type="project" value="UniProtKB-KW"/>
</dbReference>
<dbReference type="Pfam" id="PF01388">
    <property type="entry name" value="ARID"/>
    <property type="match status" value="1"/>
</dbReference>